<dbReference type="Proteomes" id="UP000266327">
    <property type="component" value="Unassembled WGS sequence"/>
</dbReference>
<proteinExistence type="predicted"/>
<accession>A0A3A3GTM8</accession>
<evidence type="ECO:0000313" key="2">
    <source>
        <dbReference type="Proteomes" id="UP000266327"/>
    </source>
</evidence>
<dbReference type="EMBL" id="QYUQ01000002">
    <property type="protein sequence ID" value="RJG04360.1"/>
    <property type="molecule type" value="Genomic_DNA"/>
</dbReference>
<dbReference type="AlphaFoldDB" id="A0A3A3GTM8"/>
<dbReference type="InterPro" id="IPR021853">
    <property type="entry name" value="DUF3460"/>
</dbReference>
<comment type="caution">
    <text evidence="1">The sequence shown here is derived from an EMBL/GenBank/DDBJ whole genome shotgun (WGS) entry which is preliminary data.</text>
</comment>
<name>A0A3A3GTM8_9BURK</name>
<keyword evidence="2" id="KW-1185">Reference proteome</keyword>
<dbReference type="Pfam" id="PF11943">
    <property type="entry name" value="DUF3460"/>
    <property type="match status" value="1"/>
</dbReference>
<organism evidence="1 2">
    <name type="scientific">Noviherbaspirillum sedimenti</name>
    <dbReference type="NCBI Taxonomy" id="2320865"/>
    <lineage>
        <taxon>Bacteria</taxon>
        <taxon>Pseudomonadati</taxon>
        <taxon>Pseudomonadota</taxon>
        <taxon>Betaproteobacteria</taxon>
        <taxon>Burkholderiales</taxon>
        <taxon>Oxalobacteraceae</taxon>
        <taxon>Noviherbaspirillum</taxon>
    </lineage>
</organism>
<reference evidence="2" key="1">
    <citation type="submission" date="2018-09" db="EMBL/GenBank/DDBJ databases">
        <authorList>
            <person name="Zhu H."/>
        </authorList>
    </citation>
    <scope>NUCLEOTIDE SEQUENCE [LARGE SCALE GENOMIC DNA]</scope>
    <source>
        <strain evidence="2">K1S02-23</strain>
    </source>
</reference>
<protein>
    <submittedName>
        <fullName evidence="1">DUF3460 family protein</fullName>
    </submittedName>
</protein>
<dbReference type="OrthoDB" id="5296692at2"/>
<sequence>MKYTQFSTPYESEFTQFIKQFKRQHPDTEKKQREARALWWDKPPLDLDEMARERMSDVKMKPYEYD</sequence>
<evidence type="ECO:0000313" key="1">
    <source>
        <dbReference type="EMBL" id="RJG04360.1"/>
    </source>
</evidence>
<gene>
    <name evidence="1" type="ORF">D3878_10845</name>
</gene>